<comment type="caution">
    <text evidence="9">The sequence shown here is derived from an EMBL/GenBank/DDBJ whole genome shotgun (WGS) entry which is preliminary data.</text>
</comment>
<evidence type="ECO:0000256" key="5">
    <source>
        <dbReference type="ARBA" id="ARBA00022989"/>
    </source>
</evidence>
<dbReference type="GO" id="GO:0005886">
    <property type="term" value="C:plasma membrane"/>
    <property type="evidence" value="ECO:0007669"/>
    <property type="project" value="UniProtKB-SubCell"/>
</dbReference>
<feature type="transmembrane region" description="Helical" evidence="7">
    <location>
        <begin position="29"/>
        <end position="48"/>
    </location>
</feature>
<comment type="subcellular location">
    <subcellularLocation>
        <location evidence="1">Cell membrane</location>
        <topology evidence="1">Multi-pass membrane protein</topology>
    </subcellularLocation>
</comment>
<dbReference type="InterPro" id="IPR007353">
    <property type="entry name" value="DUF421"/>
</dbReference>
<dbReference type="AlphaFoldDB" id="A0A558BY72"/>
<dbReference type="PANTHER" id="PTHR34582:SF6">
    <property type="entry name" value="UPF0702 TRANSMEMBRANE PROTEIN YCAP"/>
    <property type="match status" value="1"/>
</dbReference>
<feature type="transmembrane region" description="Helical" evidence="7">
    <location>
        <begin position="60"/>
        <end position="79"/>
    </location>
</feature>
<evidence type="ECO:0000313" key="9">
    <source>
        <dbReference type="EMBL" id="TVT41475.1"/>
    </source>
</evidence>
<evidence type="ECO:0000256" key="1">
    <source>
        <dbReference type="ARBA" id="ARBA00004651"/>
    </source>
</evidence>
<dbReference type="Gene3D" id="3.30.240.20">
    <property type="entry name" value="bsu07140 like domains"/>
    <property type="match status" value="1"/>
</dbReference>
<feature type="domain" description="YetF C-terminal" evidence="8">
    <location>
        <begin position="108"/>
        <end position="179"/>
    </location>
</feature>
<dbReference type="RefSeq" id="WP_144846403.1">
    <property type="nucleotide sequence ID" value="NZ_VMRJ01000002.1"/>
</dbReference>
<dbReference type="PANTHER" id="PTHR34582">
    <property type="entry name" value="UPF0702 TRANSMEMBRANE PROTEIN YCAP"/>
    <property type="match status" value="1"/>
</dbReference>
<comment type="similarity">
    <text evidence="2">Belongs to the UPF0702 family.</text>
</comment>
<evidence type="ECO:0000256" key="3">
    <source>
        <dbReference type="ARBA" id="ARBA00022475"/>
    </source>
</evidence>
<evidence type="ECO:0000256" key="7">
    <source>
        <dbReference type="SAM" id="Phobius"/>
    </source>
</evidence>
<organism evidence="9 10">
    <name type="scientific">Hymenobacter setariae</name>
    <dbReference type="NCBI Taxonomy" id="2594794"/>
    <lineage>
        <taxon>Bacteria</taxon>
        <taxon>Pseudomonadati</taxon>
        <taxon>Bacteroidota</taxon>
        <taxon>Cytophagia</taxon>
        <taxon>Cytophagales</taxon>
        <taxon>Hymenobacteraceae</taxon>
        <taxon>Hymenobacter</taxon>
    </lineage>
</organism>
<dbReference type="OrthoDB" id="9793799at2"/>
<evidence type="ECO:0000256" key="6">
    <source>
        <dbReference type="ARBA" id="ARBA00023136"/>
    </source>
</evidence>
<dbReference type="InterPro" id="IPR023090">
    <property type="entry name" value="UPF0702_alpha/beta_dom_sf"/>
</dbReference>
<sequence length="243" mass="27065">MLFSALLLAAVEPFSWKRLLLSEEAPVSFLLEIVLRSVLMFLLTVGALRISGKRGVRQLSLFEFALILVLGSAAGDATIYHDTPLLHAVAVFAVIIALYVLFNYWTDKYPRVERMLEGEPELIVQDGEIDLPAFTKASLTGQELNGQLRQLQVEHLGQVRRLYIEATGEISVFFFEPEHERPGLPIWPEIYKHPLYELPKAGAYACHACATVRELPAGPVPTPCPRCGRADGWLPVCATPRIT</sequence>
<keyword evidence="6 7" id="KW-0472">Membrane</keyword>
<evidence type="ECO:0000259" key="8">
    <source>
        <dbReference type="Pfam" id="PF04239"/>
    </source>
</evidence>
<keyword evidence="4 7" id="KW-0812">Transmembrane</keyword>
<accession>A0A558BY72</accession>
<evidence type="ECO:0000256" key="2">
    <source>
        <dbReference type="ARBA" id="ARBA00006448"/>
    </source>
</evidence>
<keyword evidence="10" id="KW-1185">Reference proteome</keyword>
<dbReference type="Proteomes" id="UP000317624">
    <property type="component" value="Unassembled WGS sequence"/>
</dbReference>
<keyword evidence="3" id="KW-1003">Cell membrane</keyword>
<proteinExistence type="inferred from homology"/>
<dbReference type="EMBL" id="VMRJ01000002">
    <property type="protein sequence ID" value="TVT41475.1"/>
    <property type="molecule type" value="Genomic_DNA"/>
</dbReference>
<gene>
    <name evidence="9" type="ORF">FNT36_08530</name>
</gene>
<feature type="transmembrane region" description="Helical" evidence="7">
    <location>
        <begin position="85"/>
        <end position="105"/>
    </location>
</feature>
<evidence type="ECO:0000256" key="4">
    <source>
        <dbReference type="ARBA" id="ARBA00022692"/>
    </source>
</evidence>
<name>A0A558BY72_9BACT</name>
<protein>
    <submittedName>
        <fullName evidence="9">DUF421 domain-containing protein</fullName>
    </submittedName>
</protein>
<evidence type="ECO:0000313" key="10">
    <source>
        <dbReference type="Proteomes" id="UP000317624"/>
    </source>
</evidence>
<keyword evidence="5 7" id="KW-1133">Transmembrane helix</keyword>
<dbReference type="Pfam" id="PF04239">
    <property type="entry name" value="DUF421"/>
    <property type="match status" value="1"/>
</dbReference>
<reference evidence="9 10" key="1">
    <citation type="submission" date="2019-07" db="EMBL/GenBank/DDBJ databases">
        <title>Hymenobacter sp. straun FUR1 Genome sequencing and assembly.</title>
        <authorList>
            <person name="Chhetri G."/>
        </authorList>
    </citation>
    <scope>NUCLEOTIDE SEQUENCE [LARGE SCALE GENOMIC DNA]</scope>
    <source>
        <strain evidence="9 10">Fur1</strain>
    </source>
</reference>